<evidence type="ECO:0000256" key="1">
    <source>
        <dbReference type="SAM" id="MobiDB-lite"/>
    </source>
</evidence>
<name>A0A1H5GBD5_9BRAD</name>
<dbReference type="Proteomes" id="UP000198992">
    <property type="component" value="Unassembled WGS sequence"/>
</dbReference>
<dbReference type="EMBL" id="FNTH01000001">
    <property type="protein sequence ID" value="SEE13036.1"/>
    <property type="molecule type" value="Genomic_DNA"/>
</dbReference>
<accession>A0A1H5GBD5</accession>
<evidence type="ECO:0000313" key="2">
    <source>
        <dbReference type="EMBL" id="SEE13036.1"/>
    </source>
</evidence>
<proteinExistence type="predicted"/>
<dbReference type="AlphaFoldDB" id="A0A1H5GBD5"/>
<gene>
    <name evidence="2" type="ORF">SAMN05444164_7020</name>
</gene>
<feature type="region of interest" description="Disordered" evidence="1">
    <location>
        <begin position="18"/>
        <end position="38"/>
    </location>
</feature>
<sequence>MFTRARECSFTASRVTSWRPSSHASSHPRCQPRQWPRSTQVASKMRTATSLLAAAIALGWSFGTTAAPVAPRDPPWSAERIDRLPLEVRRVVVARCGADAEAGHYFATYEHDSNVIHLDYSLLYCPTASNREMTHALRQTFVKRQGGYALSEVEFDRAIDPSHLSPISRWSARRSGAHDGRPAFAER</sequence>
<organism evidence="2 3">
    <name type="scientific">Bradyrhizobium erythrophlei</name>
    <dbReference type="NCBI Taxonomy" id="1437360"/>
    <lineage>
        <taxon>Bacteria</taxon>
        <taxon>Pseudomonadati</taxon>
        <taxon>Pseudomonadota</taxon>
        <taxon>Alphaproteobacteria</taxon>
        <taxon>Hyphomicrobiales</taxon>
        <taxon>Nitrobacteraceae</taxon>
        <taxon>Bradyrhizobium</taxon>
    </lineage>
</organism>
<protein>
    <submittedName>
        <fullName evidence="2">Uncharacterized protein</fullName>
    </submittedName>
</protein>
<reference evidence="2 3" key="1">
    <citation type="submission" date="2016-10" db="EMBL/GenBank/DDBJ databases">
        <authorList>
            <person name="de Groot N.N."/>
        </authorList>
    </citation>
    <scope>NUCLEOTIDE SEQUENCE [LARGE SCALE GENOMIC DNA]</scope>
    <source>
        <strain evidence="2 3">MT12</strain>
    </source>
</reference>
<evidence type="ECO:0000313" key="3">
    <source>
        <dbReference type="Proteomes" id="UP000198992"/>
    </source>
</evidence>